<dbReference type="PANTHER" id="PTHR38588">
    <property type="entry name" value="BLL0334 PROTEIN"/>
    <property type="match status" value="1"/>
</dbReference>
<accession>A0A8J2VNM6</accession>
<organism evidence="1 2">
    <name type="scientific">Agaricicola taiwanensis</name>
    <dbReference type="NCBI Taxonomy" id="591372"/>
    <lineage>
        <taxon>Bacteria</taxon>
        <taxon>Pseudomonadati</taxon>
        <taxon>Pseudomonadota</taxon>
        <taxon>Alphaproteobacteria</taxon>
        <taxon>Rhodobacterales</taxon>
        <taxon>Paracoccaceae</taxon>
        <taxon>Agaricicola</taxon>
    </lineage>
</organism>
<proteinExistence type="predicted"/>
<keyword evidence="2" id="KW-1185">Reference proteome</keyword>
<gene>
    <name evidence="1" type="ORF">GCM10007276_05260</name>
</gene>
<name>A0A8J2VNM6_9RHOB</name>
<dbReference type="RefSeq" id="WP_229729144.1">
    <property type="nucleotide sequence ID" value="NZ_BMCP01000001.1"/>
</dbReference>
<dbReference type="PANTHER" id="PTHR38588:SF1">
    <property type="entry name" value="BLL0334 PROTEIN"/>
    <property type="match status" value="1"/>
</dbReference>
<dbReference type="InterPro" id="IPR010419">
    <property type="entry name" value="CO_DH_gsu"/>
</dbReference>
<dbReference type="EMBL" id="BMCP01000001">
    <property type="protein sequence ID" value="GGE31025.1"/>
    <property type="molecule type" value="Genomic_DNA"/>
</dbReference>
<dbReference type="Gene3D" id="3.30.530.20">
    <property type="match status" value="1"/>
</dbReference>
<comment type="caution">
    <text evidence="1">The sequence shown here is derived from an EMBL/GenBank/DDBJ whole genome shotgun (WGS) entry which is preliminary data.</text>
</comment>
<reference evidence="1" key="2">
    <citation type="submission" date="2020-09" db="EMBL/GenBank/DDBJ databases">
        <authorList>
            <person name="Sun Q."/>
            <person name="Sedlacek I."/>
        </authorList>
    </citation>
    <scope>NUCLEOTIDE SEQUENCE</scope>
    <source>
        <strain evidence="1">CCM 7684</strain>
    </source>
</reference>
<dbReference type="InterPro" id="IPR023393">
    <property type="entry name" value="START-like_dom_sf"/>
</dbReference>
<dbReference type="Proteomes" id="UP000602745">
    <property type="component" value="Unassembled WGS sequence"/>
</dbReference>
<dbReference type="SUPFAM" id="SSF55961">
    <property type="entry name" value="Bet v1-like"/>
    <property type="match status" value="1"/>
</dbReference>
<reference evidence="1" key="1">
    <citation type="journal article" date="2014" name="Int. J. Syst. Evol. Microbiol.">
        <title>Complete genome sequence of Corynebacterium casei LMG S-19264T (=DSM 44701T), isolated from a smear-ripened cheese.</title>
        <authorList>
            <consortium name="US DOE Joint Genome Institute (JGI-PGF)"/>
            <person name="Walter F."/>
            <person name="Albersmeier A."/>
            <person name="Kalinowski J."/>
            <person name="Ruckert C."/>
        </authorList>
    </citation>
    <scope>NUCLEOTIDE SEQUENCE</scope>
    <source>
        <strain evidence="1">CCM 7684</strain>
    </source>
</reference>
<evidence type="ECO:0000313" key="1">
    <source>
        <dbReference type="EMBL" id="GGE31025.1"/>
    </source>
</evidence>
<evidence type="ECO:0000313" key="2">
    <source>
        <dbReference type="Proteomes" id="UP000602745"/>
    </source>
</evidence>
<protein>
    <submittedName>
        <fullName evidence="1">Carbon monoxide dehydrogenase</fullName>
    </submittedName>
</protein>
<sequence>MKMELSGSEEVEAGREALWTALNDPDVLARCIPGCKEMMETAQDSYDVKLGLKVAAVSGSFDGKVALTEKVPPETCWLSVSGGGTLGTGNGSARFTITEISADRSRLDYSGEGEIGGLVAGVGQRVLKSVSKHLTNQFFVSLRNHFSQDEKVG</sequence>
<dbReference type="Pfam" id="PF06240">
    <property type="entry name" value="COXG"/>
    <property type="match status" value="1"/>
</dbReference>
<dbReference type="CDD" id="cd05018">
    <property type="entry name" value="CoxG"/>
    <property type="match status" value="1"/>
</dbReference>
<dbReference type="AlphaFoldDB" id="A0A8J2VNM6"/>